<evidence type="ECO:0000256" key="4">
    <source>
        <dbReference type="HAMAP-Rule" id="MF_01457"/>
    </source>
</evidence>
<keyword evidence="7" id="KW-0969">Cilium</keyword>
<feature type="domain" description="PilZ" evidence="5">
    <location>
        <begin position="128"/>
        <end position="239"/>
    </location>
</feature>
<reference evidence="8" key="1">
    <citation type="journal article" date="2019" name="Int. J. Syst. Evol. Microbiol.">
        <title>The Global Catalogue of Microorganisms (GCM) 10K type strain sequencing project: providing services to taxonomists for standard genome sequencing and annotation.</title>
        <authorList>
            <consortium name="The Broad Institute Genomics Platform"/>
            <consortium name="The Broad Institute Genome Sequencing Center for Infectious Disease"/>
            <person name="Wu L."/>
            <person name="Ma J."/>
        </authorList>
    </citation>
    <scope>NUCLEOTIDE SEQUENCE [LARGE SCALE GENOMIC DNA]</scope>
    <source>
        <strain evidence="8">KCTC 42195</strain>
    </source>
</reference>
<feature type="domain" description="Type III secretion system flagellar brake protein YcgR PilZN" evidence="6">
    <location>
        <begin position="20"/>
        <end position="126"/>
    </location>
</feature>
<evidence type="ECO:0000256" key="3">
    <source>
        <dbReference type="ARBA" id="ARBA00023143"/>
    </source>
</evidence>
<dbReference type="HAMAP" id="MF_01457">
    <property type="entry name" value="YcgR"/>
    <property type="match status" value="1"/>
</dbReference>
<proteinExistence type="inferred from homology"/>
<comment type="subunit">
    <text evidence="4">Monomer. Interacts with the flagellar basal bodies.</text>
</comment>
<name>A0ABV7TXR5_9NEIS</name>
<comment type="caution">
    <text evidence="7">The sequence shown here is derived from an EMBL/GenBank/DDBJ whole genome shotgun (WGS) entry which is preliminary data.</text>
</comment>
<keyword evidence="7" id="KW-0282">Flagellum</keyword>
<dbReference type="Gene3D" id="2.30.110.10">
    <property type="entry name" value="Electron Transport, Fmn-binding Protein, Chain A"/>
    <property type="match status" value="1"/>
</dbReference>
<keyword evidence="3 4" id="KW-0975">Bacterial flagellum</keyword>
<dbReference type="Gene3D" id="2.40.10.220">
    <property type="entry name" value="predicted glycosyltransferase like domains"/>
    <property type="match status" value="1"/>
</dbReference>
<evidence type="ECO:0000259" key="5">
    <source>
        <dbReference type="Pfam" id="PF07238"/>
    </source>
</evidence>
<protein>
    <recommendedName>
        <fullName evidence="4">Flagellar brake protein YcgR</fullName>
    </recommendedName>
    <alternativeName>
        <fullName evidence="4">Cyclic di-GMP binding protein YcgR</fullName>
    </alternativeName>
</protein>
<dbReference type="InterPro" id="IPR009926">
    <property type="entry name" value="T3SS_YcgR_PilZN"/>
</dbReference>
<comment type="subcellular location">
    <subcellularLocation>
        <location evidence="4">Bacterial flagellum basal body</location>
    </subcellularLocation>
</comment>
<dbReference type="RefSeq" id="WP_390281233.1">
    <property type="nucleotide sequence ID" value="NZ_JBHRYH010000045.1"/>
</dbReference>
<dbReference type="InterPro" id="IPR012349">
    <property type="entry name" value="Split_barrel_FMN-bd"/>
</dbReference>
<evidence type="ECO:0000313" key="8">
    <source>
        <dbReference type="Proteomes" id="UP001595636"/>
    </source>
</evidence>
<organism evidence="7 8">
    <name type="scientific">Vogesella amnigena</name>
    <dbReference type="NCBI Taxonomy" id="1507449"/>
    <lineage>
        <taxon>Bacteria</taxon>
        <taxon>Pseudomonadati</taxon>
        <taxon>Pseudomonadota</taxon>
        <taxon>Betaproteobacteria</taxon>
        <taxon>Neisseriales</taxon>
        <taxon>Chromobacteriaceae</taxon>
        <taxon>Vogesella</taxon>
    </lineage>
</organism>
<evidence type="ECO:0000256" key="1">
    <source>
        <dbReference type="ARBA" id="ARBA00022636"/>
    </source>
</evidence>
<dbReference type="InterPro" id="IPR023787">
    <property type="entry name" value="T3SS_YcgR"/>
</dbReference>
<accession>A0ABV7TXR5</accession>
<evidence type="ECO:0000256" key="2">
    <source>
        <dbReference type="ARBA" id="ARBA00022741"/>
    </source>
</evidence>
<gene>
    <name evidence="4" type="primary">ycgR</name>
    <name evidence="7" type="ORF">ACFOKJ_15465</name>
</gene>
<keyword evidence="7" id="KW-0966">Cell projection</keyword>
<dbReference type="EMBL" id="JBHRYH010000045">
    <property type="protein sequence ID" value="MFC3627517.1"/>
    <property type="molecule type" value="Genomic_DNA"/>
</dbReference>
<dbReference type="Pfam" id="PF07317">
    <property type="entry name" value="PilZN"/>
    <property type="match status" value="1"/>
</dbReference>
<sequence>MIEHTPPGASNPQQAELARFTIGNLLEIQRHLQSLADLKQAVTIFSNKGNSFIVTRLLAVDADTQQLLFACSADEHANRQLLASERNVLISAPAGIKMQFICGPAEEVDYQGRRALAMAVPERLIRLQRREFFRINTPPIKPVWCRLPDPPGRLLPLFDISLGGLSLTLAADQHDWLHDGEQLDKVQIELPETGLLQIGLEILHVMPVLGAIGHEHYRAGCVFVGMTLAQETMVQRYITHLERERRALVR</sequence>
<dbReference type="Proteomes" id="UP001595636">
    <property type="component" value="Unassembled WGS sequence"/>
</dbReference>
<evidence type="ECO:0000259" key="6">
    <source>
        <dbReference type="Pfam" id="PF07317"/>
    </source>
</evidence>
<comment type="function">
    <text evidence="4">Acts as a flagellar brake, regulating swimming and swarming in a bis-(3'-5') cyclic diguanylic acid (c-di-GMP)-dependent manner. Binds 1 c-di-GMP dimer per subunit. Increasing levels of c-di-GMP lead to decreased motility.</text>
</comment>
<keyword evidence="2 4" id="KW-0547">Nucleotide-binding</keyword>
<keyword evidence="8" id="KW-1185">Reference proteome</keyword>
<dbReference type="Pfam" id="PF07238">
    <property type="entry name" value="PilZ"/>
    <property type="match status" value="1"/>
</dbReference>
<dbReference type="InterPro" id="IPR009875">
    <property type="entry name" value="PilZ_domain"/>
</dbReference>
<evidence type="ECO:0000313" key="7">
    <source>
        <dbReference type="EMBL" id="MFC3627517.1"/>
    </source>
</evidence>
<keyword evidence="1 4" id="KW-0973">c-di-GMP</keyword>
<comment type="similarity">
    <text evidence="4">Belongs to the YcgR family.</text>
</comment>